<protein>
    <submittedName>
        <fullName evidence="2">Uncharacterized protein</fullName>
    </submittedName>
</protein>
<comment type="caution">
    <text evidence="2">The sequence shown here is derived from an EMBL/GenBank/DDBJ whole genome shotgun (WGS) entry which is preliminary data.</text>
</comment>
<proteinExistence type="predicted"/>
<gene>
    <name evidence="2" type="ORF">DXN04_30655</name>
</gene>
<name>A0A3E1NTD3_9BACT</name>
<feature type="transmembrane region" description="Helical" evidence="1">
    <location>
        <begin position="114"/>
        <end position="132"/>
    </location>
</feature>
<dbReference type="EMBL" id="QTJV01000016">
    <property type="protein sequence ID" value="RFM31201.1"/>
    <property type="molecule type" value="Genomic_DNA"/>
</dbReference>
<dbReference type="RefSeq" id="WP_116857235.1">
    <property type="nucleotide sequence ID" value="NZ_QTJV01000016.1"/>
</dbReference>
<accession>A0A3E1NTD3</accession>
<keyword evidence="1" id="KW-0472">Membrane</keyword>
<feature type="transmembrane region" description="Helical" evidence="1">
    <location>
        <begin position="21"/>
        <end position="44"/>
    </location>
</feature>
<dbReference type="Proteomes" id="UP000261174">
    <property type="component" value="Unassembled WGS sequence"/>
</dbReference>
<reference evidence="2 3" key="1">
    <citation type="submission" date="2018-08" db="EMBL/GenBank/DDBJ databases">
        <title>Chitinophaga sp. K20C18050901, a novel bacterium isolated from forest soil.</title>
        <authorList>
            <person name="Wang C."/>
        </authorList>
    </citation>
    <scope>NUCLEOTIDE SEQUENCE [LARGE SCALE GENOMIC DNA]</scope>
    <source>
        <strain evidence="2 3">K20C18050901</strain>
    </source>
</reference>
<evidence type="ECO:0000256" key="1">
    <source>
        <dbReference type="SAM" id="Phobius"/>
    </source>
</evidence>
<keyword evidence="3" id="KW-1185">Reference proteome</keyword>
<keyword evidence="1" id="KW-1133">Transmembrane helix</keyword>
<feature type="transmembrane region" description="Helical" evidence="1">
    <location>
        <begin position="89"/>
        <end position="108"/>
    </location>
</feature>
<keyword evidence="1" id="KW-0812">Transmembrane</keyword>
<evidence type="ECO:0000313" key="2">
    <source>
        <dbReference type="EMBL" id="RFM31201.1"/>
    </source>
</evidence>
<dbReference type="AlphaFoldDB" id="A0A3E1NTD3"/>
<sequence>MKSPVQPTSIHGRRRNSLPQLFIVFMTMCISYSLIKLEPFVVNLFYKGHAISNDYIFTATRPGYRQLLCWYPIPLIAAIIILTGTRPAIRINIGIALCAFIFGLYNIFREEYNDPHWVIFLLLLVPYTIMLFKIRPGWEHNE</sequence>
<organism evidence="2 3">
    <name type="scientific">Chitinophaga silvisoli</name>
    <dbReference type="NCBI Taxonomy" id="2291814"/>
    <lineage>
        <taxon>Bacteria</taxon>
        <taxon>Pseudomonadati</taxon>
        <taxon>Bacteroidota</taxon>
        <taxon>Chitinophagia</taxon>
        <taxon>Chitinophagales</taxon>
        <taxon>Chitinophagaceae</taxon>
        <taxon>Chitinophaga</taxon>
    </lineage>
</organism>
<evidence type="ECO:0000313" key="3">
    <source>
        <dbReference type="Proteomes" id="UP000261174"/>
    </source>
</evidence>
<feature type="transmembrane region" description="Helical" evidence="1">
    <location>
        <begin position="64"/>
        <end position="82"/>
    </location>
</feature>
<dbReference type="OrthoDB" id="7446256at2"/>